<dbReference type="PANTHER" id="PTHR30069:SF29">
    <property type="entry name" value="HEMOGLOBIN AND HEMOGLOBIN-HAPTOGLOBIN-BINDING PROTEIN 1-RELATED"/>
    <property type="match status" value="1"/>
</dbReference>
<dbReference type="InterPro" id="IPR000531">
    <property type="entry name" value="Beta-barrel_TonB"/>
</dbReference>
<evidence type="ECO:0000256" key="6">
    <source>
        <dbReference type="ARBA" id="ARBA00023077"/>
    </source>
</evidence>
<dbReference type="Pfam" id="PF07715">
    <property type="entry name" value="Plug"/>
    <property type="match status" value="1"/>
</dbReference>
<evidence type="ECO:0000256" key="5">
    <source>
        <dbReference type="ARBA" id="ARBA00022729"/>
    </source>
</evidence>
<comment type="subcellular location">
    <subcellularLocation>
        <location evidence="1 10">Cell outer membrane</location>
        <topology evidence="1 10">Multi-pass membrane protein</topology>
    </subcellularLocation>
</comment>
<dbReference type="InterPro" id="IPR036942">
    <property type="entry name" value="Beta-barrel_TonB_sf"/>
</dbReference>
<evidence type="ECO:0000313" key="16">
    <source>
        <dbReference type="Proteomes" id="UP001500185"/>
    </source>
</evidence>
<dbReference type="Gene3D" id="2.40.170.20">
    <property type="entry name" value="TonB-dependent receptor, beta-barrel domain"/>
    <property type="match status" value="1"/>
</dbReference>
<comment type="caution">
    <text evidence="15">The sequence shown here is derived from an EMBL/GenBank/DDBJ whole genome shotgun (WGS) entry which is preliminary data.</text>
</comment>
<dbReference type="InterPro" id="IPR023996">
    <property type="entry name" value="TonB-dep_OMP_SusC/RagA"/>
</dbReference>
<evidence type="ECO:0000259" key="14">
    <source>
        <dbReference type="Pfam" id="PF07715"/>
    </source>
</evidence>
<comment type="similarity">
    <text evidence="10 11">Belongs to the TonB-dependent receptor family.</text>
</comment>
<feature type="domain" description="TonB-dependent receptor plug" evidence="14">
    <location>
        <begin position="115"/>
        <end position="241"/>
    </location>
</feature>
<evidence type="ECO:0000259" key="13">
    <source>
        <dbReference type="Pfam" id="PF00593"/>
    </source>
</evidence>
<keyword evidence="7 10" id="KW-0472">Membrane</keyword>
<keyword evidence="3 10" id="KW-1134">Transmembrane beta strand</keyword>
<evidence type="ECO:0000256" key="9">
    <source>
        <dbReference type="ARBA" id="ARBA00023237"/>
    </source>
</evidence>
<dbReference type="PANTHER" id="PTHR30069">
    <property type="entry name" value="TONB-DEPENDENT OUTER MEMBRANE RECEPTOR"/>
    <property type="match status" value="1"/>
</dbReference>
<evidence type="ECO:0000256" key="1">
    <source>
        <dbReference type="ARBA" id="ARBA00004571"/>
    </source>
</evidence>
<evidence type="ECO:0000256" key="3">
    <source>
        <dbReference type="ARBA" id="ARBA00022452"/>
    </source>
</evidence>
<reference evidence="15 16" key="1">
    <citation type="journal article" date="2019" name="Int. J. Syst. Evol. Microbiol.">
        <title>The Global Catalogue of Microorganisms (GCM) 10K type strain sequencing project: providing services to taxonomists for standard genome sequencing and annotation.</title>
        <authorList>
            <consortium name="The Broad Institute Genomics Platform"/>
            <consortium name="The Broad Institute Genome Sequencing Center for Infectious Disease"/>
            <person name="Wu L."/>
            <person name="Ma J."/>
        </authorList>
    </citation>
    <scope>NUCLEOTIDE SEQUENCE [LARGE SCALE GENOMIC DNA]</scope>
    <source>
        <strain evidence="15 16">JCM 16231</strain>
    </source>
</reference>
<sequence>MKLFLIAAWQLFVITMFSQNTFYESRIVDSDQNPIPYAAVNETGTQNYTTTDANGFFKLKTQSENFTLQISSIGFKTLSIEVKNGLLQDEIILKDSEEVLSEVVVTALGIKKERRSLSSSVSTVNSEQMVNVPQTNMVNGMAGQVAGVQITNGSSGVGSSSRIIIRGENSLSGSNQPLFVVDGVPISNEQITSDLVNNGALQEVDYGNGASEFSPDDIESISILKGAGSAALYGTRAANGVVLITTKRGKKSKGLGVSINSNFTVETLLTLPEYQNEYGLGSNGQYAFQDGVGAGINDGGISSYGPRLDTGLSIPQFDSPSVDINGNPVRAGDVSSRRLADGSFTPITATPWVARPDNVRDFFNTGITYQNNIAISNRGDIGGMRLSYSNLRNEGIVPNTDLKRDGIALSLDQELSDKLKVNTFLNFINTRSGNRPNLGYGYENVLYGFNWTGRQANIGSMRDYWQAGQTGRQHYDINYLWLTNPYLTLFENTNSFDKNRILGNASATYEFSDHLSFKARTSIDTYDDQRNFRRAVSTNANPFGSYREDNVRFTEMNTDLLLSYRNKINEDWDYTLTAGANRFDQEIQYSFSEASQLALPEIFTLANSRSPLLGNSESFKKRINSVYSTVNFAFKNELYADFTFRNDWSSTLPSENNSFSYYSAGLSYIASERFKLPEAVSFLKFRLSAASVGNDTDPFQNSQNFQLNGNYGSNFRVTNATVLQNTNLRPERLDAYEAGLETWFFKGRLQLDASVYQNVSKNQIISRPVSNASGFSSFNENGGQIRTRGVEVMLSASPIKLNDFQWNTALNFSTFRSIVTELPQGVDQFVTATADVFSGSGGSNTVFYIARENGRVGDMYGSGFIQIDGQNLFDSNGLPVQDPNLRKLGNYNPDFSVGLNNSFSYKNFDVNILFDWRQGGTIVSRIKALGSTSGVLRETLAGREGGSPSTRFADGNGVVGDGVMNVGSSENPVYVPNTTAAAASTFNNAFYDRGNEESALYDASYVKLRQLSIYYTFPQKIAKSLGTEDLKIGLTGNNLLLFTENPHFDPELNALQGRNIVQGVEDFSYPSTRSFGVSLKTNF</sequence>
<dbReference type="RefSeq" id="WP_224455347.1">
    <property type="nucleotide sequence ID" value="NZ_BAAAGG010000001.1"/>
</dbReference>
<evidence type="ECO:0000256" key="4">
    <source>
        <dbReference type="ARBA" id="ARBA00022692"/>
    </source>
</evidence>
<keyword evidence="5 12" id="KW-0732">Signal</keyword>
<proteinExistence type="inferred from homology"/>
<protein>
    <submittedName>
        <fullName evidence="15">SusC/RagA family TonB-linked outer membrane protein</fullName>
    </submittedName>
</protein>
<feature type="signal peptide" evidence="12">
    <location>
        <begin position="1"/>
        <end position="18"/>
    </location>
</feature>
<feature type="domain" description="TonB-dependent receptor-like beta-barrel" evidence="13">
    <location>
        <begin position="476"/>
        <end position="860"/>
    </location>
</feature>
<keyword evidence="4 10" id="KW-0812">Transmembrane</keyword>
<dbReference type="NCBIfam" id="TIGR04056">
    <property type="entry name" value="OMP_RagA_SusC"/>
    <property type="match status" value="1"/>
</dbReference>
<dbReference type="SUPFAM" id="SSF49464">
    <property type="entry name" value="Carboxypeptidase regulatory domain-like"/>
    <property type="match status" value="1"/>
</dbReference>
<evidence type="ECO:0000256" key="11">
    <source>
        <dbReference type="RuleBase" id="RU003357"/>
    </source>
</evidence>
<dbReference type="Gene3D" id="2.170.130.10">
    <property type="entry name" value="TonB-dependent receptor, plug domain"/>
    <property type="match status" value="1"/>
</dbReference>
<dbReference type="InterPro" id="IPR012910">
    <property type="entry name" value="Plug_dom"/>
</dbReference>
<dbReference type="Pfam" id="PF00593">
    <property type="entry name" value="TonB_dep_Rec_b-barrel"/>
    <property type="match status" value="1"/>
</dbReference>
<evidence type="ECO:0000256" key="10">
    <source>
        <dbReference type="PROSITE-ProRule" id="PRU01360"/>
    </source>
</evidence>
<keyword evidence="16" id="KW-1185">Reference proteome</keyword>
<evidence type="ECO:0000256" key="2">
    <source>
        <dbReference type="ARBA" id="ARBA00022448"/>
    </source>
</evidence>
<gene>
    <name evidence="15" type="ORF">GCM10009433_00830</name>
</gene>
<dbReference type="InterPro" id="IPR037066">
    <property type="entry name" value="Plug_dom_sf"/>
</dbReference>
<dbReference type="Pfam" id="PF13715">
    <property type="entry name" value="CarbopepD_reg_2"/>
    <property type="match status" value="1"/>
</dbReference>
<dbReference type="Proteomes" id="UP001500185">
    <property type="component" value="Unassembled WGS sequence"/>
</dbReference>
<dbReference type="InterPro" id="IPR023997">
    <property type="entry name" value="TonB-dep_OMP_SusC/RagA_CS"/>
</dbReference>
<dbReference type="PROSITE" id="PS52016">
    <property type="entry name" value="TONB_DEPENDENT_REC_3"/>
    <property type="match status" value="1"/>
</dbReference>
<dbReference type="EMBL" id="BAAAGG010000001">
    <property type="protein sequence ID" value="GAA0751126.1"/>
    <property type="molecule type" value="Genomic_DNA"/>
</dbReference>
<evidence type="ECO:0000256" key="12">
    <source>
        <dbReference type="SAM" id="SignalP"/>
    </source>
</evidence>
<dbReference type="InterPro" id="IPR039426">
    <property type="entry name" value="TonB-dep_rcpt-like"/>
</dbReference>
<keyword evidence="9 10" id="KW-0998">Cell outer membrane</keyword>
<keyword evidence="2 10" id="KW-0813">Transport</keyword>
<accession>A0ABN1K0D9</accession>
<evidence type="ECO:0000256" key="7">
    <source>
        <dbReference type="ARBA" id="ARBA00023136"/>
    </source>
</evidence>
<name>A0ABN1K0D9_9FLAO</name>
<feature type="chain" id="PRO_5046734087" evidence="12">
    <location>
        <begin position="19"/>
        <end position="1083"/>
    </location>
</feature>
<evidence type="ECO:0000313" key="15">
    <source>
        <dbReference type="EMBL" id="GAA0751126.1"/>
    </source>
</evidence>
<evidence type="ECO:0000256" key="8">
    <source>
        <dbReference type="ARBA" id="ARBA00023170"/>
    </source>
</evidence>
<keyword evidence="8" id="KW-0675">Receptor</keyword>
<dbReference type="InterPro" id="IPR008969">
    <property type="entry name" value="CarboxyPept-like_regulatory"/>
</dbReference>
<keyword evidence="6 11" id="KW-0798">TonB box</keyword>
<dbReference type="SUPFAM" id="SSF56935">
    <property type="entry name" value="Porins"/>
    <property type="match status" value="1"/>
</dbReference>
<organism evidence="15 16">
    <name type="scientific">Psychroflexus lacisalsi</name>
    <dbReference type="NCBI Taxonomy" id="503928"/>
    <lineage>
        <taxon>Bacteria</taxon>
        <taxon>Pseudomonadati</taxon>
        <taxon>Bacteroidota</taxon>
        <taxon>Flavobacteriia</taxon>
        <taxon>Flavobacteriales</taxon>
        <taxon>Flavobacteriaceae</taxon>
        <taxon>Psychroflexus</taxon>
    </lineage>
</organism>
<dbReference type="NCBIfam" id="TIGR04057">
    <property type="entry name" value="SusC_RagA_signa"/>
    <property type="match status" value="1"/>
</dbReference>
<dbReference type="Gene3D" id="2.60.40.1120">
    <property type="entry name" value="Carboxypeptidase-like, regulatory domain"/>
    <property type="match status" value="1"/>
</dbReference>